<keyword evidence="9" id="KW-1185">Reference proteome</keyword>
<comment type="similarity">
    <text evidence="2">Belongs to the ComB family.</text>
</comment>
<dbReference type="PANTHER" id="PTHR37311:SF1">
    <property type="entry name" value="2-PHOSPHOSULFOLACTATE PHOSPHATASE-RELATED"/>
    <property type="match status" value="1"/>
</dbReference>
<proteinExistence type="inferred from homology"/>
<comment type="cofactor">
    <cofactor evidence="1">
        <name>Mg(2+)</name>
        <dbReference type="ChEBI" id="CHEBI:18420"/>
    </cofactor>
</comment>
<keyword evidence="5" id="KW-0378">Hydrolase</keyword>
<reference evidence="8 9" key="1">
    <citation type="submission" date="2024-09" db="EMBL/GenBank/DDBJ databases">
        <authorList>
            <person name="Sun Q."/>
            <person name="Mori K."/>
        </authorList>
    </citation>
    <scope>NUCLEOTIDE SEQUENCE [LARGE SCALE GENOMIC DNA]</scope>
    <source>
        <strain evidence="8 9">JCM 12520</strain>
    </source>
</reference>
<evidence type="ECO:0000256" key="4">
    <source>
        <dbReference type="ARBA" id="ARBA00021948"/>
    </source>
</evidence>
<evidence type="ECO:0000256" key="2">
    <source>
        <dbReference type="ARBA" id="ARBA00009997"/>
    </source>
</evidence>
<dbReference type="RefSeq" id="WP_344912391.1">
    <property type="nucleotide sequence ID" value="NZ_BAAAYO010000010.1"/>
</dbReference>
<dbReference type="InterPro" id="IPR036702">
    <property type="entry name" value="ComB-like_sf"/>
</dbReference>
<protein>
    <recommendedName>
        <fullName evidence="4">Probable 2-phosphosulfolactate phosphatase</fullName>
        <ecNumber evidence="3">3.1.3.71</ecNumber>
    </recommendedName>
</protein>
<evidence type="ECO:0000256" key="7">
    <source>
        <dbReference type="ARBA" id="ARBA00033711"/>
    </source>
</evidence>
<dbReference type="SUPFAM" id="SSF142823">
    <property type="entry name" value="ComB-like"/>
    <property type="match status" value="1"/>
</dbReference>
<dbReference type="PANTHER" id="PTHR37311">
    <property type="entry name" value="2-PHOSPHOSULFOLACTATE PHOSPHATASE-RELATED"/>
    <property type="match status" value="1"/>
</dbReference>
<dbReference type="EC" id="3.1.3.71" evidence="3"/>
<accession>A0ABV5VU86</accession>
<evidence type="ECO:0000256" key="6">
    <source>
        <dbReference type="ARBA" id="ARBA00022842"/>
    </source>
</evidence>
<evidence type="ECO:0000256" key="1">
    <source>
        <dbReference type="ARBA" id="ARBA00001946"/>
    </source>
</evidence>
<gene>
    <name evidence="8" type="ORF">ACFFNY_08745</name>
</gene>
<evidence type="ECO:0000313" key="8">
    <source>
        <dbReference type="EMBL" id="MFB9751658.1"/>
    </source>
</evidence>
<comment type="catalytic activity">
    <reaction evidence="7">
        <text>(2R)-O-phospho-3-sulfolactate + H2O = (2R)-3-sulfolactate + phosphate</text>
        <dbReference type="Rhea" id="RHEA:23416"/>
        <dbReference type="ChEBI" id="CHEBI:15377"/>
        <dbReference type="ChEBI" id="CHEBI:15597"/>
        <dbReference type="ChEBI" id="CHEBI:43474"/>
        <dbReference type="ChEBI" id="CHEBI:58738"/>
        <dbReference type="EC" id="3.1.3.71"/>
    </reaction>
</comment>
<organism evidence="8 9">
    <name type="scientific">Paenibacillus hodogayensis</name>
    <dbReference type="NCBI Taxonomy" id="279208"/>
    <lineage>
        <taxon>Bacteria</taxon>
        <taxon>Bacillati</taxon>
        <taxon>Bacillota</taxon>
        <taxon>Bacilli</taxon>
        <taxon>Bacillales</taxon>
        <taxon>Paenibacillaceae</taxon>
        <taxon>Paenibacillus</taxon>
    </lineage>
</organism>
<dbReference type="InterPro" id="IPR005238">
    <property type="entry name" value="ComB-like"/>
</dbReference>
<sequence length="250" mass="26095">MFDQSPYESRLEWGERGVREAAARGDIVIVVDVLSFSSTVATALHYGAIVFPHAKDEHLSAFAKRHGAAIINGRSEAAAAGVATLSPVSFHPGHAGSRFVLCSLNGAVCARAGASATALMAGCLLNVSAIAAEAARLRAATGASVTVVPCGEKWTEPLPGENALRPSVEDYLGAGAILHALGGSLSPEAEVCAGAFLQSRGRIAELIWECGSGRELRDKGYGADVKHCSRVDVFTVVPLLREERFEVAAK</sequence>
<dbReference type="EMBL" id="JBHMAG010000007">
    <property type="protein sequence ID" value="MFB9751658.1"/>
    <property type="molecule type" value="Genomic_DNA"/>
</dbReference>
<dbReference type="Proteomes" id="UP001589619">
    <property type="component" value="Unassembled WGS sequence"/>
</dbReference>
<dbReference type="Gene3D" id="3.90.1560.10">
    <property type="entry name" value="ComB-like"/>
    <property type="match status" value="1"/>
</dbReference>
<evidence type="ECO:0000313" key="9">
    <source>
        <dbReference type="Proteomes" id="UP001589619"/>
    </source>
</evidence>
<evidence type="ECO:0000256" key="5">
    <source>
        <dbReference type="ARBA" id="ARBA00022801"/>
    </source>
</evidence>
<dbReference type="Pfam" id="PF04029">
    <property type="entry name" value="2-ph_phosp"/>
    <property type="match status" value="1"/>
</dbReference>
<name>A0ABV5VU86_9BACL</name>
<evidence type="ECO:0000256" key="3">
    <source>
        <dbReference type="ARBA" id="ARBA00012953"/>
    </source>
</evidence>
<keyword evidence="6" id="KW-0460">Magnesium</keyword>
<comment type="caution">
    <text evidence="8">The sequence shown here is derived from an EMBL/GenBank/DDBJ whole genome shotgun (WGS) entry which is preliminary data.</text>
</comment>